<keyword evidence="1" id="KW-1133">Transmembrane helix</keyword>
<evidence type="ECO:0000256" key="1">
    <source>
        <dbReference type="SAM" id="Phobius"/>
    </source>
</evidence>
<dbReference type="EMBL" id="CADIKF010000066">
    <property type="protein sequence ID" value="CAB3769920.1"/>
    <property type="molecule type" value="Genomic_DNA"/>
</dbReference>
<evidence type="ECO:0000313" key="2">
    <source>
        <dbReference type="EMBL" id="CAB3769920.1"/>
    </source>
</evidence>
<evidence type="ECO:0000313" key="3">
    <source>
        <dbReference type="Proteomes" id="UP000494329"/>
    </source>
</evidence>
<protein>
    <submittedName>
        <fullName evidence="2">Uncharacterized protein</fullName>
    </submittedName>
</protein>
<dbReference type="Proteomes" id="UP000494329">
    <property type="component" value="Unassembled WGS sequence"/>
</dbReference>
<organism evidence="2 3">
    <name type="scientific">Paraburkholderia solisilvae</name>
    <dbReference type="NCBI Taxonomy" id="624376"/>
    <lineage>
        <taxon>Bacteria</taxon>
        <taxon>Pseudomonadati</taxon>
        <taxon>Pseudomonadota</taxon>
        <taxon>Betaproteobacteria</taxon>
        <taxon>Burkholderiales</taxon>
        <taxon>Burkholderiaceae</taxon>
        <taxon>Paraburkholderia</taxon>
    </lineage>
</organism>
<feature type="transmembrane region" description="Helical" evidence="1">
    <location>
        <begin position="100"/>
        <end position="124"/>
    </location>
</feature>
<keyword evidence="3" id="KW-1185">Reference proteome</keyword>
<keyword evidence="1" id="KW-0472">Membrane</keyword>
<keyword evidence="1" id="KW-0812">Transmembrane</keyword>
<name>A0A6J5ETQ8_9BURK</name>
<reference evidence="2 3" key="1">
    <citation type="submission" date="2020-04" db="EMBL/GenBank/DDBJ databases">
        <authorList>
            <person name="De Canck E."/>
        </authorList>
    </citation>
    <scope>NUCLEOTIDE SEQUENCE [LARGE SCALE GENOMIC DNA]</scope>
    <source>
        <strain evidence="2 3">LMG 29739</strain>
    </source>
</reference>
<sequence>MHDRIDRLLRRPVLLATARVRLVPRLVPHLLAALLALVLALLLTLLLTRPPLRLTRLARLTRPPGLLATLRAPRMLTVRPLALTRLLRHALPAARPAAPLAGLVGLAMFCGFFRGLFGGFLLCLPRLLRELLLQLGQLFETHAQSCKNDA</sequence>
<feature type="transmembrane region" description="Helical" evidence="1">
    <location>
        <begin position="26"/>
        <end position="47"/>
    </location>
</feature>
<accession>A0A6J5ETQ8</accession>
<dbReference type="AlphaFoldDB" id="A0A6J5ETQ8"/>
<gene>
    <name evidence="2" type="ORF">LMG29739_05659</name>
</gene>
<proteinExistence type="predicted"/>